<dbReference type="KEGG" id="abp:AGABI1DRAFT134055"/>
<protein>
    <submittedName>
        <fullName evidence="1">Uncharacterized protein</fullName>
    </submittedName>
</protein>
<evidence type="ECO:0000313" key="2">
    <source>
        <dbReference type="Proteomes" id="UP000008493"/>
    </source>
</evidence>
<sequence>MTRSPYFSSPVLNYSTSPYPADEVEAIRTEKEQERRARLRGALQRMAIGHSTLTGESPADRRRIVSSRAGRVFSTPTATAQASRHYNIALVRPPLPVTRQPVSYAPTG</sequence>
<proteinExistence type="predicted"/>
<dbReference type="RefSeq" id="XP_007335556.1">
    <property type="nucleotide sequence ID" value="XM_007335494.1"/>
</dbReference>
<dbReference type="HOGENOM" id="CLU_2290817_0_0_1"/>
<dbReference type="Proteomes" id="UP000008493">
    <property type="component" value="Unassembled WGS sequence"/>
</dbReference>
<dbReference type="InParanoid" id="K5XHB5"/>
<name>K5XHB5_AGABU</name>
<dbReference type="GeneID" id="18828138"/>
<accession>K5XHB5</accession>
<dbReference type="AlphaFoldDB" id="K5XHB5"/>
<reference evidence="2" key="1">
    <citation type="journal article" date="2012" name="Proc. Natl. Acad. Sci. U.S.A.">
        <title>Genome sequence of the button mushroom Agaricus bisporus reveals mechanisms governing adaptation to a humic-rich ecological niche.</title>
        <authorList>
            <person name="Morin E."/>
            <person name="Kohler A."/>
            <person name="Baker A.R."/>
            <person name="Foulongne-Oriol M."/>
            <person name="Lombard V."/>
            <person name="Nagy L.G."/>
            <person name="Ohm R.A."/>
            <person name="Patyshakuliyeva A."/>
            <person name="Brun A."/>
            <person name="Aerts A.L."/>
            <person name="Bailey A.M."/>
            <person name="Billette C."/>
            <person name="Coutinho P.M."/>
            <person name="Deakin G."/>
            <person name="Doddapaneni H."/>
            <person name="Floudas D."/>
            <person name="Grimwood J."/>
            <person name="Hilden K."/>
            <person name="Kuees U."/>
            <person name="LaButti K.M."/>
            <person name="Lapidus A."/>
            <person name="Lindquist E.A."/>
            <person name="Lucas S.M."/>
            <person name="Murat C."/>
            <person name="Riley R.W."/>
            <person name="Salamov A.A."/>
            <person name="Schmutz J."/>
            <person name="Subramanian V."/>
            <person name="Woesten H.A.B."/>
            <person name="Xu J."/>
            <person name="Eastwood D.C."/>
            <person name="Foster G.D."/>
            <person name="Sonnenberg A.S."/>
            <person name="Cullen D."/>
            <person name="de Vries R.P."/>
            <person name="Lundell T."/>
            <person name="Hibbett D.S."/>
            <person name="Henrissat B."/>
            <person name="Burton K.S."/>
            <person name="Kerrigan R.W."/>
            <person name="Challen M.P."/>
            <person name="Grigoriev I.V."/>
            <person name="Martin F."/>
        </authorList>
    </citation>
    <scope>NUCLEOTIDE SEQUENCE [LARGE SCALE GENOMIC DNA]</scope>
    <source>
        <strain evidence="2">JB137-S8 / ATCC MYA-4627 / FGSC 10392</strain>
    </source>
</reference>
<keyword evidence="2" id="KW-1185">Reference proteome</keyword>
<evidence type="ECO:0000313" key="1">
    <source>
        <dbReference type="EMBL" id="EKM73805.1"/>
    </source>
</evidence>
<gene>
    <name evidence="1" type="ORF">AGABI1DRAFT_134055</name>
</gene>
<organism evidence="1 2">
    <name type="scientific">Agaricus bisporus var. burnettii (strain JB137-S8 / ATCC MYA-4627 / FGSC 10392)</name>
    <name type="common">White button mushroom</name>
    <dbReference type="NCBI Taxonomy" id="597362"/>
    <lineage>
        <taxon>Eukaryota</taxon>
        <taxon>Fungi</taxon>
        <taxon>Dikarya</taxon>
        <taxon>Basidiomycota</taxon>
        <taxon>Agaricomycotina</taxon>
        <taxon>Agaricomycetes</taxon>
        <taxon>Agaricomycetidae</taxon>
        <taxon>Agaricales</taxon>
        <taxon>Agaricineae</taxon>
        <taxon>Agaricaceae</taxon>
        <taxon>Agaricus</taxon>
    </lineage>
</organism>
<dbReference type="EMBL" id="JH972021">
    <property type="protein sequence ID" value="EKM73805.1"/>
    <property type="molecule type" value="Genomic_DNA"/>
</dbReference>